<gene>
    <name evidence="5" type="ORF">MEUPH1_LOCUS22690</name>
</gene>
<dbReference type="GO" id="GO:0006357">
    <property type="term" value="P:regulation of transcription by RNA polymerase II"/>
    <property type="evidence" value="ECO:0007669"/>
    <property type="project" value="TreeGrafter"/>
</dbReference>
<dbReference type="PANTHER" id="PTHR15565:SF0">
    <property type="entry name" value="PROTEIN AATF"/>
    <property type="match status" value="1"/>
</dbReference>
<dbReference type="PANTHER" id="PTHR15565">
    <property type="entry name" value="AATF PROTEIN APOPTOSIS ANTAGONIZING TRANSCRIPTION FACTOR"/>
    <property type="match status" value="1"/>
</dbReference>
<dbReference type="GO" id="GO:0005730">
    <property type="term" value="C:nucleolus"/>
    <property type="evidence" value="ECO:0007669"/>
    <property type="project" value="TreeGrafter"/>
</dbReference>
<evidence type="ECO:0000313" key="5">
    <source>
        <dbReference type="EMBL" id="CAI6368318.1"/>
    </source>
</evidence>
<feature type="compositionally biased region" description="Acidic residues" evidence="2">
    <location>
        <begin position="32"/>
        <end position="41"/>
    </location>
</feature>
<evidence type="ECO:0000313" key="6">
    <source>
        <dbReference type="Proteomes" id="UP001160148"/>
    </source>
</evidence>
<keyword evidence="6" id="KW-1185">Reference proteome</keyword>
<feature type="domain" description="Apoptosis-antagonizing transcription factor C-terminal" evidence="3">
    <location>
        <begin position="248"/>
        <end position="330"/>
    </location>
</feature>
<dbReference type="Pfam" id="PF13339">
    <property type="entry name" value="AATF-Che1"/>
    <property type="match status" value="1"/>
</dbReference>
<feature type="region of interest" description="Disordered" evidence="2">
    <location>
        <begin position="1"/>
        <end position="50"/>
    </location>
</feature>
<comment type="similarity">
    <text evidence="1">Belongs to the AATF family.</text>
</comment>
<evidence type="ECO:0000259" key="4">
    <source>
        <dbReference type="Pfam" id="PF13339"/>
    </source>
</evidence>
<comment type="caution">
    <text evidence="5">The sequence shown here is derived from an EMBL/GenBank/DDBJ whole genome shotgun (WGS) entry which is preliminary data.</text>
</comment>
<sequence>MDSGEEMASSDRDEIDSEEFGSDIEMKSGEEFGSDEEENYSDDGSSTQGMAEPLTDIEKAKVVMAHKEFYDNLLLLRIRLQKCLSLANTLPQDLDKITKEDKEECAYDTVKDLEQYLITVVKYQTDLLAKNQNVKMIDKDKATMLTNKLNHKDFEHVLQAHHEIFKPYRDETIQFWNERTKLASGKAAKSDFSAFDQPTLLQIDQIMADKTRLIERTQIKRSKYCIVGNPESINTDVDQEIFDDDDFYHKLLRDYIENKTADITDSTQLGKQWLQLQKLRSKMKRKVDTRSTKGRKLRYTVHTKLMNFMAPNDQSSWSDEAKQDLYNSLFGKKNTG</sequence>
<dbReference type="AlphaFoldDB" id="A0AAV0XJ88"/>
<evidence type="ECO:0000256" key="1">
    <source>
        <dbReference type="ARBA" id="ARBA00008966"/>
    </source>
</evidence>
<protein>
    <recommendedName>
        <fullName evidence="7">Protein AATF</fullName>
    </recommendedName>
</protein>
<evidence type="ECO:0008006" key="7">
    <source>
        <dbReference type="Google" id="ProtNLM"/>
    </source>
</evidence>
<organism evidence="5 6">
    <name type="scientific">Macrosiphum euphorbiae</name>
    <name type="common">potato aphid</name>
    <dbReference type="NCBI Taxonomy" id="13131"/>
    <lineage>
        <taxon>Eukaryota</taxon>
        <taxon>Metazoa</taxon>
        <taxon>Ecdysozoa</taxon>
        <taxon>Arthropoda</taxon>
        <taxon>Hexapoda</taxon>
        <taxon>Insecta</taxon>
        <taxon>Pterygota</taxon>
        <taxon>Neoptera</taxon>
        <taxon>Paraneoptera</taxon>
        <taxon>Hemiptera</taxon>
        <taxon>Sternorrhyncha</taxon>
        <taxon>Aphidomorpha</taxon>
        <taxon>Aphidoidea</taxon>
        <taxon>Aphididae</taxon>
        <taxon>Macrosiphini</taxon>
        <taxon>Macrosiphum</taxon>
    </lineage>
</organism>
<dbReference type="EMBL" id="CARXXK010000005">
    <property type="protein sequence ID" value="CAI6368318.1"/>
    <property type="molecule type" value="Genomic_DNA"/>
</dbReference>
<dbReference type="InterPro" id="IPR012617">
    <property type="entry name" value="AATF_C"/>
</dbReference>
<dbReference type="InterPro" id="IPR025160">
    <property type="entry name" value="AATF"/>
</dbReference>
<evidence type="ECO:0000259" key="3">
    <source>
        <dbReference type="Pfam" id="PF08164"/>
    </source>
</evidence>
<feature type="domain" description="AATF leucine zipper-containing" evidence="4">
    <location>
        <begin position="56"/>
        <end position="179"/>
    </location>
</feature>
<evidence type="ECO:0000256" key="2">
    <source>
        <dbReference type="SAM" id="MobiDB-lite"/>
    </source>
</evidence>
<feature type="compositionally biased region" description="Acidic residues" evidence="2">
    <location>
        <begin position="13"/>
        <end position="22"/>
    </location>
</feature>
<accession>A0AAV0XJ88</accession>
<dbReference type="InterPro" id="IPR039223">
    <property type="entry name" value="AATF/Bfr2"/>
</dbReference>
<proteinExistence type="inferred from homology"/>
<dbReference type="Proteomes" id="UP001160148">
    <property type="component" value="Unassembled WGS sequence"/>
</dbReference>
<reference evidence="5 6" key="1">
    <citation type="submission" date="2023-01" db="EMBL/GenBank/DDBJ databases">
        <authorList>
            <person name="Whitehead M."/>
        </authorList>
    </citation>
    <scope>NUCLEOTIDE SEQUENCE [LARGE SCALE GENOMIC DNA]</scope>
</reference>
<dbReference type="Pfam" id="PF08164">
    <property type="entry name" value="TRAUB"/>
    <property type="match status" value="1"/>
</dbReference>
<name>A0AAV0XJ88_9HEMI</name>